<name>A0A1B1CBD3_RHILE</name>
<proteinExistence type="predicted"/>
<evidence type="ECO:0000313" key="6">
    <source>
        <dbReference type="Proteomes" id="UP000183050"/>
    </source>
</evidence>
<dbReference type="OrthoDB" id="9809003at2"/>
<evidence type="ECO:0000256" key="1">
    <source>
        <dbReference type="PROSITE-ProRule" id="PRU01076"/>
    </source>
</evidence>
<dbReference type="GO" id="GO:0003677">
    <property type="term" value="F:DNA binding"/>
    <property type="evidence" value="ECO:0007669"/>
    <property type="project" value="UniProtKB-UniRule"/>
</dbReference>
<dbReference type="InterPro" id="IPR037914">
    <property type="entry name" value="SpoVT-AbrB_sf"/>
</dbReference>
<feature type="domain" description="SpoVT-AbrB" evidence="2">
    <location>
        <begin position="2"/>
        <end position="47"/>
    </location>
</feature>
<dbReference type="PROSITE" id="PS51740">
    <property type="entry name" value="SPOVT_ABRB"/>
    <property type="match status" value="1"/>
</dbReference>
<sequence length="94" mass="9838">MRGEFTLSPKGQITLPKELRDTLGLQPGDQLVFSIIDGEVVITPKSINFNDLAGLLGSPPNGRASLEEIDATVTDAAGSDVVNEATRSKSDVAA</sequence>
<organism evidence="3 5">
    <name type="scientific">Rhizobium leguminosarum</name>
    <dbReference type="NCBI Taxonomy" id="384"/>
    <lineage>
        <taxon>Bacteria</taxon>
        <taxon>Pseudomonadati</taxon>
        <taxon>Pseudomonadota</taxon>
        <taxon>Alphaproteobacteria</taxon>
        <taxon>Hyphomicrobiales</taxon>
        <taxon>Rhizobiaceae</taxon>
        <taxon>Rhizobium/Agrobacterium group</taxon>
        <taxon>Rhizobium</taxon>
    </lineage>
</organism>
<dbReference type="SMART" id="SM00966">
    <property type="entry name" value="SpoVT_AbrB"/>
    <property type="match status" value="1"/>
</dbReference>
<dbReference type="InterPro" id="IPR007159">
    <property type="entry name" value="SpoVT-AbrB_dom"/>
</dbReference>
<dbReference type="NCBIfam" id="TIGR01439">
    <property type="entry name" value="lp_hng_hel_AbrB"/>
    <property type="match status" value="1"/>
</dbReference>
<protein>
    <recommendedName>
        <fullName evidence="2">SpoVT-AbrB domain-containing protein</fullName>
    </recommendedName>
</protein>
<evidence type="ECO:0000259" key="2">
    <source>
        <dbReference type="PROSITE" id="PS51740"/>
    </source>
</evidence>
<evidence type="ECO:0000313" key="3">
    <source>
        <dbReference type="EMBL" id="ANP87082.1"/>
    </source>
</evidence>
<dbReference type="SUPFAM" id="SSF89447">
    <property type="entry name" value="AbrB/MazE/MraZ-like"/>
    <property type="match status" value="1"/>
</dbReference>
<reference evidence="4 6" key="2">
    <citation type="submission" date="2016-11" db="EMBL/GenBank/DDBJ databases">
        <title>Rhizobium leguminosarum bv. viciae strain Vaf12 isolated from Vavilovia formosa root nodules from Russia, Dagestan.</title>
        <authorList>
            <person name="Kimeklis A."/>
        </authorList>
    </citation>
    <scope>NUCLEOTIDE SEQUENCE [LARGE SCALE GENOMIC DNA]</scope>
    <source>
        <strain evidence="4 6">Vaf-108</strain>
    </source>
</reference>
<accession>A0A1B1CBD3</accession>
<dbReference type="AlphaFoldDB" id="A0A1B1CBD3"/>
<dbReference type="EMBL" id="CP018228">
    <property type="protein sequence ID" value="API54539.1"/>
    <property type="molecule type" value="Genomic_DNA"/>
</dbReference>
<evidence type="ECO:0000313" key="5">
    <source>
        <dbReference type="Proteomes" id="UP000092691"/>
    </source>
</evidence>
<evidence type="ECO:0000313" key="4">
    <source>
        <dbReference type="EMBL" id="API54539.1"/>
    </source>
</evidence>
<gene>
    <name evidence="3" type="ORF">BA011_16010</name>
    <name evidence="4" type="ORF">BMW22_25670</name>
</gene>
<dbReference type="Pfam" id="PF04014">
    <property type="entry name" value="MazE_antitoxin"/>
    <property type="match status" value="1"/>
</dbReference>
<dbReference type="Gene3D" id="2.10.260.10">
    <property type="match status" value="1"/>
</dbReference>
<keyword evidence="1" id="KW-0238">DNA-binding</keyword>
<dbReference type="Proteomes" id="UP000092691">
    <property type="component" value="Chromosome"/>
</dbReference>
<reference evidence="3 5" key="1">
    <citation type="submission" date="2016-06" db="EMBL/GenBank/DDBJ databases">
        <title>Microsymbionts genomes from the relict species Vavilovia formosa.</title>
        <authorList>
            <person name="Chirak E."/>
            <person name="Kimeklis A."/>
            <person name="Andronov E."/>
        </authorList>
    </citation>
    <scope>NUCLEOTIDE SEQUENCE [LARGE SCALE GENOMIC DNA]</scope>
    <source>
        <strain evidence="3 5">Vaf10</strain>
    </source>
</reference>
<dbReference type="RefSeq" id="WP_065281180.1">
    <property type="nucleotide sequence ID" value="NZ_CP016286.1"/>
</dbReference>
<dbReference type="Proteomes" id="UP000183050">
    <property type="component" value="Chromosome"/>
</dbReference>
<dbReference type="EMBL" id="CP016286">
    <property type="protein sequence ID" value="ANP87082.1"/>
    <property type="molecule type" value="Genomic_DNA"/>
</dbReference>